<feature type="region of interest" description="Disordered" evidence="1">
    <location>
        <begin position="50"/>
        <end position="89"/>
    </location>
</feature>
<evidence type="ECO:0000256" key="1">
    <source>
        <dbReference type="SAM" id="MobiDB-lite"/>
    </source>
</evidence>
<dbReference type="Proteomes" id="UP000054217">
    <property type="component" value="Unassembled WGS sequence"/>
</dbReference>
<reference evidence="2 3" key="1">
    <citation type="submission" date="2014-04" db="EMBL/GenBank/DDBJ databases">
        <authorList>
            <consortium name="DOE Joint Genome Institute"/>
            <person name="Kuo A."/>
            <person name="Kohler A."/>
            <person name="Costa M.D."/>
            <person name="Nagy L.G."/>
            <person name="Floudas D."/>
            <person name="Copeland A."/>
            <person name="Barry K.W."/>
            <person name="Cichocki N."/>
            <person name="Veneault-Fourrey C."/>
            <person name="LaButti K."/>
            <person name="Lindquist E.A."/>
            <person name="Lipzen A."/>
            <person name="Lundell T."/>
            <person name="Morin E."/>
            <person name="Murat C."/>
            <person name="Sun H."/>
            <person name="Tunlid A."/>
            <person name="Henrissat B."/>
            <person name="Grigoriev I.V."/>
            <person name="Hibbett D.S."/>
            <person name="Martin F."/>
            <person name="Nordberg H.P."/>
            <person name="Cantor M.N."/>
            <person name="Hua S.X."/>
        </authorList>
    </citation>
    <scope>NUCLEOTIDE SEQUENCE [LARGE SCALE GENOMIC DNA]</scope>
    <source>
        <strain evidence="2 3">Marx 270</strain>
    </source>
</reference>
<organism evidence="2 3">
    <name type="scientific">Pisolithus tinctorius Marx 270</name>
    <dbReference type="NCBI Taxonomy" id="870435"/>
    <lineage>
        <taxon>Eukaryota</taxon>
        <taxon>Fungi</taxon>
        <taxon>Dikarya</taxon>
        <taxon>Basidiomycota</taxon>
        <taxon>Agaricomycotina</taxon>
        <taxon>Agaricomycetes</taxon>
        <taxon>Agaricomycetidae</taxon>
        <taxon>Boletales</taxon>
        <taxon>Sclerodermatineae</taxon>
        <taxon>Pisolithaceae</taxon>
        <taxon>Pisolithus</taxon>
    </lineage>
</organism>
<reference evidence="3" key="2">
    <citation type="submission" date="2015-01" db="EMBL/GenBank/DDBJ databases">
        <title>Evolutionary Origins and Diversification of the Mycorrhizal Mutualists.</title>
        <authorList>
            <consortium name="DOE Joint Genome Institute"/>
            <consortium name="Mycorrhizal Genomics Consortium"/>
            <person name="Kohler A."/>
            <person name="Kuo A."/>
            <person name="Nagy L.G."/>
            <person name="Floudas D."/>
            <person name="Copeland A."/>
            <person name="Barry K.W."/>
            <person name="Cichocki N."/>
            <person name="Veneault-Fourrey C."/>
            <person name="LaButti K."/>
            <person name="Lindquist E.A."/>
            <person name="Lipzen A."/>
            <person name="Lundell T."/>
            <person name="Morin E."/>
            <person name="Murat C."/>
            <person name="Riley R."/>
            <person name="Ohm R."/>
            <person name="Sun H."/>
            <person name="Tunlid A."/>
            <person name="Henrissat B."/>
            <person name="Grigoriev I.V."/>
            <person name="Hibbett D.S."/>
            <person name="Martin F."/>
        </authorList>
    </citation>
    <scope>NUCLEOTIDE SEQUENCE [LARGE SCALE GENOMIC DNA]</scope>
    <source>
        <strain evidence="3">Marx 270</strain>
    </source>
</reference>
<gene>
    <name evidence="2" type="ORF">M404DRAFT_27295</name>
</gene>
<sequence length="210" mass="23149">MAKLRLITTTTTMTKARPLLTGPRYWTMPSEGGKEKAEAKRAVWEAEEERACEEEERHRAKEEKEAKQKHKAKAGKGSEARASGSETGKVKKVVMDPGCMHCAQAQVICKFLVDSNKKCVACMWCNLLKGKCQWPRDGKDTKAGPKAVGKVNKGKKQKVNKDAPEAGPSKKKHAKLKSVKVLDIDEPKASGSRVRKASVGYSSGLEEKRK</sequence>
<name>A0A0C3NR71_PISTI</name>
<feature type="compositionally biased region" description="Basic and acidic residues" evidence="1">
    <location>
        <begin position="55"/>
        <end position="66"/>
    </location>
</feature>
<keyword evidence="3" id="KW-1185">Reference proteome</keyword>
<feature type="region of interest" description="Disordered" evidence="1">
    <location>
        <begin position="136"/>
        <end position="210"/>
    </location>
</feature>
<accession>A0A0C3NR71</accession>
<dbReference type="InParanoid" id="A0A0C3NR71"/>
<evidence type="ECO:0000313" key="2">
    <source>
        <dbReference type="EMBL" id="KIO03330.1"/>
    </source>
</evidence>
<feature type="compositionally biased region" description="Basic residues" evidence="1">
    <location>
        <begin position="169"/>
        <end position="178"/>
    </location>
</feature>
<evidence type="ECO:0000313" key="3">
    <source>
        <dbReference type="Proteomes" id="UP000054217"/>
    </source>
</evidence>
<proteinExistence type="predicted"/>
<dbReference type="STRING" id="870435.A0A0C3NR71"/>
<dbReference type="EMBL" id="KN831977">
    <property type="protein sequence ID" value="KIO03330.1"/>
    <property type="molecule type" value="Genomic_DNA"/>
</dbReference>
<protein>
    <submittedName>
        <fullName evidence="2">Uncharacterized protein</fullName>
    </submittedName>
</protein>
<dbReference type="HOGENOM" id="CLU_1421943_0_0_1"/>
<dbReference type="AlphaFoldDB" id="A0A0C3NR71"/>
<feature type="compositionally biased region" description="Basic and acidic residues" evidence="1">
    <location>
        <begin position="32"/>
        <end position="41"/>
    </location>
</feature>
<feature type="region of interest" description="Disordered" evidence="1">
    <location>
        <begin position="22"/>
        <end position="41"/>
    </location>
</feature>